<dbReference type="GO" id="GO:0006508">
    <property type="term" value="P:proteolysis"/>
    <property type="evidence" value="ECO:0007669"/>
    <property type="project" value="InterPro"/>
</dbReference>
<evidence type="ECO:0000256" key="1">
    <source>
        <dbReference type="ARBA" id="ARBA00021843"/>
    </source>
</evidence>
<dbReference type="EMBL" id="CP048788">
    <property type="protein sequence ID" value="QJF51625.1"/>
    <property type="molecule type" value="Genomic_DNA"/>
</dbReference>
<dbReference type="InterPro" id="IPR029058">
    <property type="entry name" value="AB_hydrolase_fold"/>
</dbReference>
<gene>
    <name evidence="4" type="ORF">G3256_10865</name>
</gene>
<dbReference type="PANTHER" id="PTHR43722">
    <property type="entry name" value="PROLINE IMINOPEPTIDASE"/>
    <property type="match status" value="1"/>
</dbReference>
<dbReference type="SUPFAM" id="SSF53474">
    <property type="entry name" value="alpha/beta-Hydrolases"/>
    <property type="match status" value="1"/>
</dbReference>
<keyword evidence="5" id="KW-1185">Reference proteome</keyword>
<dbReference type="InterPro" id="IPR013595">
    <property type="entry name" value="Pept_S33_TAP-like_C"/>
</dbReference>
<evidence type="ECO:0000259" key="3">
    <source>
        <dbReference type="Pfam" id="PF08386"/>
    </source>
</evidence>
<organism evidence="4 5">
    <name type="scientific">Roseobacter ponti</name>
    <dbReference type="NCBI Taxonomy" id="1891787"/>
    <lineage>
        <taxon>Bacteria</taxon>
        <taxon>Pseudomonadati</taxon>
        <taxon>Pseudomonadota</taxon>
        <taxon>Alphaproteobacteria</taxon>
        <taxon>Rhodobacterales</taxon>
        <taxon>Roseobacteraceae</taxon>
        <taxon>Roseobacter</taxon>
    </lineage>
</organism>
<accession>A0A858SSH7</accession>
<dbReference type="RefSeq" id="WP_169640842.1">
    <property type="nucleotide sequence ID" value="NZ_CP048788.1"/>
</dbReference>
<proteinExistence type="predicted"/>
<dbReference type="PANTHER" id="PTHR43722:SF1">
    <property type="entry name" value="PROLINE IMINOPEPTIDASE"/>
    <property type="match status" value="1"/>
</dbReference>
<evidence type="ECO:0000313" key="5">
    <source>
        <dbReference type="Proteomes" id="UP000503308"/>
    </source>
</evidence>
<name>A0A858SSH7_9RHOB</name>
<dbReference type="Pfam" id="PF08386">
    <property type="entry name" value="Abhydrolase_4"/>
    <property type="match status" value="1"/>
</dbReference>
<dbReference type="AlphaFoldDB" id="A0A858SSH7"/>
<dbReference type="InterPro" id="IPR000073">
    <property type="entry name" value="AB_hydrolase_1"/>
</dbReference>
<dbReference type="Gene3D" id="3.40.50.1820">
    <property type="entry name" value="alpha/beta hydrolase"/>
    <property type="match status" value="2"/>
</dbReference>
<evidence type="ECO:0000313" key="4">
    <source>
        <dbReference type="EMBL" id="QJF51625.1"/>
    </source>
</evidence>
<dbReference type="Pfam" id="PF00561">
    <property type="entry name" value="Abhydrolase_1"/>
    <property type="match status" value="1"/>
</dbReference>
<reference evidence="4 5" key="1">
    <citation type="submission" date="2020-02" db="EMBL/GenBank/DDBJ databases">
        <title>Genome sequence of Roseobacter ponti.</title>
        <authorList>
            <person name="Hollensteiner J."/>
            <person name="Schneider D."/>
            <person name="Poehlein A."/>
            <person name="Daniel R."/>
        </authorList>
    </citation>
    <scope>NUCLEOTIDE SEQUENCE [LARGE SCALE GENOMIC DNA]</scope>
    <source>
        <strain evidence="4 5">DSM 106830</strain>
    </source>
</reference>
<protein>
    <recommendedName>
        <fullName evidence="1">Proline iminopeptidase</fullName>
    </recommendedName>
</protein>
<dbReference type="InterPro" id="IPR005944">
    <property type="entry name" value="Pro_iminopeptidase"/>
</dbReference>
<feature type="domain" description="Peptidase S33 tripeptidyl aminopeptidase-like C-terminal" evidence="3">
    <location>
        <begin position="539"/>
        <end position="623"/>
    </location>
</feature>
<dbReference type="Proteomes" id="UP000503308">
    <property type="component" value="Chromosome"/>
</dbReference>
<evidence type="ECO:0000259" key="2">
    <source>
        <dbReference type="Pfam" id="PF00561"/>
    </source>
</evidence>
<feature type="domain" description="AB hydrolase-1" evidence="2">
    <location>
        <begin position="92"/>
        <end position="254"/>
    </location>
</feature>
<sequence length="641" mass="69357">MTPDQVITTVLALLAGEQDAAFDQLRNGGYDDRYPVTIEECVQPRQVFEVEGKTLICGRVSVPENHDADNGNSVSLAFAVLKARSSSPAPDPIVYLHGGPGGSAAGELVGNVGLFDFLRDRRDIVLFDQRAGGLSTLTVKCHNERAKNIVDFVNLENEFSPDGPLAKCLEEVLTSGVDVSLYNTYQNARDVRAVADALGYPVYNAFGISYGTKLAQEVMRSAPEGVRSVVIDSISRVDNAAYDTNIVPSDQSLGWIVDNCAEDAQCAEAYPDLEAKINEVGAALAENPLQAGEQLIDGKWISSYLERSNSSLEPASAFLPRMIYEFAEGQTDTAEKVAARAFVPAPRTPASVVGPYEAGLDPQAAAIARALVTEAQGLGLTETSIKTLLAALSDEKSSQSATVTENLLDEALSKLLGQLEADEMIRAAQDYVLLVGRSPNRRDIETFIRAHVPAAHLPHTLGLLAAMTDADVDAFFARADRDTTLLTGSARTHFALGIIACQEDFPFNSLEGFERNLNNMRFPFLRADADGTRALYEFCNIFEPQPREGSHEPVVSDIPTLALAGQKDVQTNPDAAEMVVRTLTNAHAATFPSSGHAVVRFSQCAKDFTEAFIEDPSKRPDDSCIRDLKHKFYLPDGTFSD</sequence>
<dbReference type="GO" id="GO:0004177">
    <property type="term" value="F:aminopeptidase activity"/>
    <property type="evidence" value="ECO:0007669"/>
    <property type="project" value="UniProtKB-EC"/>
</dbReference>
<dbReference type="KEGG" id="rpon:G3256_10865"/>
<keyword evidence="4" id="KW-0378">Hydrolase</keyword>
<dbReference type="GO" id="GO:0005737">
    <property type="term" value="C:cytoplasm"/>
    <property type="evidence" value="ECO:0007669"/>
    <property type="project" value="InterPro"/>
</dbReference>